<gene>
    <name evidence="7" type="ORF">ACFPCY_42860</name>
</gene>
<keyword evidence="4" id="KW-0902">Two-component regulatory system</keyword>
<dbReference type="Proteomes" id="UP001595872">
    <property type="component" value="Unassembled WGS sequence"/>
</dbReference>
<organism evidence="7 8">
    <name type="scientific">Actinomadura gamaensis</name>
    <dbReference type="NCBI Taxonomy" id="1763541"/>
    <lineage>
        <taxon>Bacteria</taxon>
        <taxon>Bacillati</taxon>
        <taxon>Actinomycetota</taxon>
        <taxon>Actinomycetes</taxon>
        <taxon>Streptosporangiales</taxon>
        <taxon>Thermomonosporaceae</taxon>
        <taxon>Actinomadura</taxon>
    </lineage>
</organism>
<dbReference type="PRINTS" id="PR00344">
    <property type="entry name" value="BCTRLSENSOR"/>
</dbReference>
<sequence>MPERSHTVSFRPRARLVSVLGEHLISDPAVGLVELVKNAYDADASEVTVELSDLGDPEATSVIVTDNGTGMTLDDLVTKWLSPAMDHKESAKRRGARTAKGRLPIGEKGVGRFAVHHLGRRLRLITRAVDGDELTLDIDWDRFDQSEDYLDGLELSVHQRPPQLFTGDSTGTRLEVTLPRAPWTEKLVRKLHRTLKRLQSPVHEGETDFNVRLCCPEFPDLQDVSPTDILNQAHYEFRALIEPDGRCDFEYVCKHPVLSRRTRTGTETLSTEISVDGAFAECGPFWLNLYVWDRSSNFLQATGTSSRELNAHSGVSLFRDGLRVLPYGEPGDDWLFLDQERVQAPAERIGNNQVIGLVSVDQSSNLQLRDKTNREGLIENQAFQDLRTLLRAAIKLFVTHWRHDRPSKADRRVKSGTSSDLGTARALASEIEKTASNEIKVHRPETAPTHLQETPANDSAPEEKAVSQRQAVKELMDELASVSEAMDEERRRRDVLRQLAATGLAAERVVHEFGRQVGGAMAQMEQLERGPRTGQSTTEALNALGVALRTLRSEFRVLAPYETAGRADRMRTTSMLDAARLAVTLNQHALASSGVHASVTGQDFRARSRPAAVAQILDNLIHNASHWAAIGPSPERRVEVVLRPASSQIVVADSGPGVHPEMHDQLFDPFTTLKVEGTGLGLFISAQLADSLGCDLRLAYEDERPEGTSGAAMVLQFPIERDNGENGSR</sequence>
<dbReference type="GO" id="GO:0005524">
    <property type="term" value="F:ATP binding"/>
    <property type="evidence" value="ECO:0007669"/>
    <property type="project" value="UniProtKB-KW"/>
</dbReference>
<dbReference type="Pfam" id="PF13589">
    <property type="entry name" value="HATPase_c_3"/>
    <property type="match status" value="1"/>
</dbReference>
<keyword evidence="7" id="KW-0547">Nucleotide-binding</keyword>
<keyword evidence="7" id="KW-0067">ATP-binding</keyword>
<dbReference type="EMBL" id="JBHSIT010000025">
    <property type="protein sequence ID" value="MFC4914086.1"/>
    <property type="molecule type" value="Genomic_DNA"/>
</dbReference>
<protein>
    <recommendedName>
        <fullName evidence="2">histidine kinase</fullName>
        <ecNumber evidence="2">2.7.13.3</ecNumber>
    </recommendedName>
</protein>
<comment type="caution">
    <text evidence="7">The sequence shown here is derived from an EMBL/GenBank/DDBJ whole genome shotgun (WGS) entry which is preliminary data.</text>
</comment>
<name>A0ABV9UCF2_9ACTN</name>
<dbReference type="InterPro" id="IPR004358">
    <property type="entry name" value="Sig_transdc_His_kin-like_C"/>
</dbReference>
<evidence type="ECO:0000259" key="6">
    <source>
        <dbReference type="PROSITE" id="PS50109"/>
    </source>
</evidence>
<evidence type="ECO:0000256" key="4">
    <source>
        <dbReference type="ARBA" id="ARBA00023012"/>
    </source>
</evidence>
<dbReference type="InterPro" id="IPR036890">
    <property type="entry name" value="HATPase_C_sf"/>
</dbReference>
<comment type="catalytic activity">
    <reaction evidence="1">
        <text>ATP + protein L-histidine = ADP + protein N-phospho-L-histidine.</text>
        <dbReference type="EC" id="2.7.13.3"/>
    </reaction>
</comment>
<evidence type="ECO:0000256" key="5">
    <source>
        <dbReference type="SAM" id="MobiDB-lite"/>
    </source>
</evidence>
<dbReference type="PROSITE" id="PS50109">
    <property type="entry name" value="HIS_KIN"/>
    <property type="match status" value="1"/>
</dbReference>
<evidence type="ECO:0000256" key="3">
    <source>
        <dbReference type="ARBA" id="ARBA00022777"/>
    </source>
</evidence>
<feature type="region of interest" description="Disordered" evidence="5">
    <location>
        <begin position="435"/>
        <end position="464"/>
    </location>
</feature>
<dbReference type="InterPro" id="IPR005467">
    <property type="entry name" value="His_kinase_dom"/>
</dbReference>
<evidence type="ECO:0000313" key="7">
    <source>
        <dbReference type="EMBL" id="MFC4914086.1"/>
    </source>
</evidence>
<dbReference type="Gene3D" id="3.30.565.10">
    <property type="entry name" value="Histidine kinase-like ATPase, C-terminal domain"/>
    <property type="match status" value="2"/>
</dbReference>
<dbReference type="SMART" id="SM00387">
    <property type="entry name" value="HATPase_c"/>
    <property type="match status" value="2"/>
</dbReference>
<evidence type="ECO:0000256" key="2">
    <source>
        <dbReference type="ARBA" id="ARBA00012438"/>
    </source>
</evidence>
<dbReference type="Pfam" id="PF02518">
    <property type="entry name" value="HATPase_c"/>
    <property type="match status" value="1"/>
</dbReference>
<evidence type="ECO:0000313" key="8">
    <source>
        <dbReference type="Proteomes" id="UP001595872"/>
    </source>
</evidence>
<keyword evidence="8" id="KW-1185">Reference proteome</keyword>
<dbReference type="PANTHER" id="PTHR43065">
    <property type="entry name" value="SENSOR HISTIDINE KINASE"/>
    <property type="match status" value="1"/>
</dbReference>
<dbReference type="SUPFAM" id="SSF55874">
    <property type="entry name" value="ATPase domain of HSP90 chaperone/DNA topoisomerase II/histidine kinase"/>
    <property type="match status" value="2"/>
</dbReference>
<feature type="compositionally biased region" description="Basic and acidic residues" evidence="5">
    <location>
        <begin position="435"/>
        <end position="445"/>
    </location>
</feature>
<keyword evidence="3" id="KW-0808">Transferase</keyword>
<keyword evidence="3" id="KW-0418">Kinase</keyword>
<evidence type="ECO:0000256" key="1">
    <source>
        <dbReference type="ARBA" id="ARBA00000085"/>
    </source>
</evidence>
<feature type="domain" description="Histidine kinase" evidence="6">
    <location>
        <begin position="508"/>
        <end position="721"/>
    </location>
</feature>
<reference evidence="8" key="1">
    <citation type="journal article" date="2019" name="Int. J. Syst. Evol. Microbiol.">
        <title>The Global Catalogue of Microorganisms (GCM) 10K type strain sequencing project: providing services to taxonomists for standard genome sequencing and annotation.</title>
        <authorList>
            <consortium name="The Broad Institute Genomics Platform"/>
            <consortium name="The Broad Institute Genome Sequencing Center for Infectious Disease"/>
            <person name="Wu L."/>
            <person name="Ma J."/>
        </authorList>
    </citation>
    <scope>NUCLEOTIDE SEQUENCE [LARGE SCALE GENOMIC DNA]</scope>
    <source>
        <strain evidence="8">KLKA75</strain>
    </source>
</reference>
<proteinExistence type="predicted"/>
<dbReference type="InterPro" id="IPR003594">
    <property type="entry name" value="HATPase_dom"/>
</dbReference>
<dbReference type="RefSeq" id="WP_378265647.1">
    <property type="nucleotide sequence ID" value="NZ_JBHSIT010000025.1"/>
</dbReference>
<dbReference type="EC" id="2.7.13.3" evidence="2"/>
<accession>A0ABV9UCF2</accession>